<feature type="transmembrane region" description="Helical" evidence="8">
    <location>
        <begin position="311"/>
        <end position="329"/>
    </location>
</feature>
<evidence type="ECO:0000256" key="8">
    <source>
        <dbReference type="SAM" id="Phobius"/>
    </source>
</evidence>
<evidence type="ECO:0000256" key="4">
    <source>
        <dbReference type="ARBA" id="ARBA00022989"/>
    </source>
</evidence>
<keyword evidence="4 8" id="KW-1133">Transmembrane helix</keyword>
<dbReference type="PANTHER" id="PTHR24186">
    <property type="entry name" value="PROTEIN PHOSPHATASE 1 REGULATORY SUBUNIT"/>
    <property type="match status" value="1"/>
</dbReference>
<evidence type="ECO:0000256" key="2">
    <source>
        <dbReference type="ARBA" id="ARBA00022692"/>
    </source>
</evidence>
<evidence type="ECO:0000313" key="11">
    <source>
        <dbReference type="Proteomes" id="UP000007305"/>
    </source>
</evidence>
<dbReference type="EnsemblPlants" id="Zm00001eb021910_T001">
    <property type="protein sequence ID" value="Zm00001eb021910_P001"/>
    <property type="gene ID" value="Zm00001eb021910"/>
</dbReference>
<keyword evidence="11" id="KW-1185">Reference proteome</keyword>
<feature type="transmembrane region" description="Helical" evidence="8">
    <location>
        <begin position="276"/>
        <end position="299"/>
    </location>
</feature>
<dbReference type="Proteomes" id="UP000007305">
    <property type="component" value="Chromosome 1"/>
</dbReference>
<feature type="transmembrane region" description="Helical" evidence="8">
    <location>
        <begin position="335"/>
        <end position="360"/>
    </location>
</feature>
<name>A0A804LML3_MAIZE</name>
<reference evidence="10" key="2">
    <citation type="submission" date="2019-07" db="EMBL/GenBank/DDBJ databases">
        <authorList>
            <person name="Seetharam A."/>
            <person name="Woodhouse M."/>
            <person name="Cannon E."/>
        </authorList>
    </citation>
    <scope>NUCLEOTIDE SEQUENCE [LARGE SCALE GENOMIC DNA]</scope>
    <source>
        <strain evidence="10">cv. B73</strain>
    </source>
</reference>
<evidence type="ECO:0000256" key="1">
    <source>
        <dbReference type="ARBA" id="ARBA00004141"/>
    </source>
</evidence>
<feature type="domain" description="PGG" evidence="9">
    <location>
        <begin position="222"/>
        <end position="333"/>
    </location>
</feature>
<reference evidence="10" key="3">
    <citation type="submission" date="2021-05" db="UniProtKB">
        <authorList>
            <consortium name="EnsemblPlants"/>
        </authorList>
    </citation>
    <scope>IDENTIFICATION</scope>
    <source>
        <strain evidence="10">cv. B73</strain>
    </source>
</reference>
<evidence type="ECO:0000256" key="3">
    <source>
        <dbReference type="ARBA" id="ARBA00022737"/>
    </source>
</evidence>
<evidence type="ECO:0000256" key="6">
    <source>
        <dbReference type="ARBA" id="ARBA00023136"/>
    </source>
</evidence>
<reference evidence="11" key="1">
    <citation type="submission" date="2015-12" db="EMBL/GenBank/DDBJ databases">
        <title>Update maize B73 reference genome by single molecule sequencing technologies.</title>
        <authorList>
            <consortium name="Maize Genome Sequencing Project"/>
            <person name="Ware D."/>
        </authorList>
    </citation>
    <scope>NUCLEOTIDE SEQUENCE [LARGE SCALE GENOMIC DNA]</scope>
    <source>
        <strain evidence="11">cv. B73</strain>
    </source>
</reference>
<feature type="transmembrane region" description="Helical" evidence="8">
    <location>
        <begin position="121"/>
        <end position="144"/>
    </location>
</feature>
<evidence type="ECO:0000256" key="7">
    <source>
        <dbReference type="SAM" id="MobiDB-lite"/>
    </source>
</evidence>
<evidence type="ECO:0000313" key="10">
    <source>
        <dbReference type="EnsemblPlants" id="Zm00001eb021910_P001"/>
    </source>
</evidence>
<evidence type="ECO:0000256" key="5">
    <source>
        <dbReference type="ARBA" id="ARBA00023043"/>
    </source>
</evidence>
<dbReference type="Gramene" id="Zm00001eb021910_T001">
    <property type="protein sequence ID" value="Zm00001eb021910_P001"/>
    <property type="gene ID" value="Zm00001eb021910"/>
</dbReference>
<dbReference type="PANTHER" id="PTHR24186:SF37">
    <property type="entry name" value="PGG DOMAIN-CONTAINING PROTEIN"/>
    <property type="match status" value="1"/>
</dbReference>
<proteinExistence type="predicted"/>
<dbReference type="Pfam" id="PF13962">
    <property type="entry name" value="PGG"/>
    <property type="match status" value="2"/>
</dbReference>
<keyword evidence="5" id="KW-0040">ANK repeat</keyword>
<evidence type="ECO:0000259" key="9">
    <source>
        <dbReference type="Pfam" id="PF13962"/>
    </source>
</evidence>
<dbReference type="AlphaFoldDB" id="A0A804LML3"/>
<feature type="transmembrane region" description="Helical" evidence="8">
    <location>
        <begin position="230"/>
        <end position="247"/>
    </location>
</feature>
<keyword evidence="3" id="KW-0677">Repeat</keyword>
<organism evidence="10 11">
    <name type="scientific">Zea mays</name>
    <name type="common">Maize</name>
    <dbReference type="NCBI Taxonomy" id="4577"/>
    <lineage>
        <taxon>Eukaryota</taxon>
        <taxon>Viridiplantae</taxon>
        <taxon>Streptophyta</taxon>
        <taxon>Embryophyta</taxon>
        <taxon>Tracheophyta</taxon>
        <taxon>Spermatophyta</taxon>
        <taxon>Magnoliopsida</taxon>
        <taxon>Liliopsida</taxon>
        <taxon>Poales</taxon>
        <taxon>Poaceae</taxon>
        <taxon>PACMAD clade</taxon>
        <taxon>Panicoideae</taxon>
        <taxon>Andropogonodae</taxon>
        <taxon>Andropogoneae</taxon>
        <taxon>Tripsacinae</taxon>
        <taxon>Zea</taxon>
    </lineage>
</organism>
<feature type="domain" description="PGG" evidence="9">
    <location>
        <begin position="63"/>
        <end position="111"/>
    </location>
</feature>
<dbReference type="InterPro" id="IPR026961">
    <property type="entry name" value="PGG_dom"/>
</dbReference>
<protein>
    <recommendedName>
        <fullName evidence="9">PGG domain-containing protein</fullName>
    </recommendedName>
</protein>
<keyword evidence="2 8" id="KW-0812">Transmembrane</keyword>
<comment type="subcellular location">
    <subcellularLocation>
        <location evidence="1">Membrane</location>
        <topology evidence="1">Multi-pass membrane protein</topology>
    </subcellularLocation>
</comment>
<sequence length="429" mass="47542">MASTAATPEAGNNHSEDDTIVELPIVVIGSTGQESIDTPSTRYLLAPSHHVSSSSFTVDIELLWRLRKYLLLLGILAVGVTYNTGLTPPGGFWSKNTQGQSGHEAGDPVLRALFFPRHERLWLRSMQLTMVLDLFSLMGAYAAYDAGTCRAVKSSIYIWVLVLSVFTYIMIHILVFMRVVPRFVSEKRFVPKRLKDVARSMERWILSRCGVHRSQKNSSHKKDLEEARKFTLVLVTFAATVAYQAGLSPPGSFWAENDENKTPATSMLRSGNLPRYNTFVVCNSTSFIASLVTIILLLSPELSRHGIKSRAVTVCVVVNILGLVGAYAAGSCRSVVTFVSAVLVAVLVWIFFAVLAGIFVNRSVAEWFGKKIKPYIMRCTDRFGRVFSSNHGRKRSRNPEGENSIASHQQTEESIKGEGEAETARVPEY</sequence>
<feature type="region of interest" description="Disordered" evidence="7">
    <location>
        <begin position="390"/>
        <end position="429"/>
    </location>
</feature>
<keyword evidence="6 8" id="KW-0472">Membrane</keyword>
<dbReference type="GO" id="GO:0016020">
    <property type="term" value="C:membrane"/>
    <property type="evidence" value="ECO:0007669"/>
    <property type="project" value="UniProtKB-SubCell"/>
</dbReference>
<feature type="compositionally biased region" description="Basic and acidic residues" evidence="7">
    <location>
        <begin position="410"/>
        <end position="429"/>
    </location>
</feature>
<dbReference type="InParanoid" id="A0A804LML3"/>
<accession>A0A804LML3</accession>
<feature type="transmembrane region" description="Helical" evidence="8">
    <location>
        <begin position="156"/>
        <end position="180"/>
    </location>
</feature>